<evidence type="ECO:0000313" key="3">
    <source>
        <dbReference type="EMBL" id="CAG9768557.1"/>
    </source>
</evidence>
<name>A0A9N9MT44_9CUCU</name>
<dbReference type="OrthoDB" id="6784086at2759"/>
<dbReference type="EMBL" id="OU892281">
    <property type="protein sequence ID" value="CAG9768557.1"/>
    <property type="molecule type" value="Genomic_DNA"/>
</dbReference>
<evidence type="ECO:0000256" key="1">
    <source>
        <dbReference type="SAM" id="Coils"/>
    </source>
</evidence>
<dbReference type="AlphaFoldDB" id="A0A9N9MT44"/>
<sequence length="571" mass="64953">MPKQFESLQENINKLEQKVENIRPVKEANTNILPTLEELSERERRATNILIFGLEETEVNADQKSEVDVTKVKSILNSINNSVPTGSIKTFRLGRAEANRIRPVKDSIIKVLENLTEKQKLEIVNKDMIHEKRDLDDRHIIEALNEDIKQLQYDLKLKDNHIKRLERGSQILTDEAEAVEESYHRKTCQLSLTIEDLRAKLSKTDKVKLDIEKMSKSHKNELQNKTQQIDELIKQNHALIERINSLEKQNNELELSVNTQTQSDPQLVNDHTPNPTIDHSQEESTTSAIDDDLIEEALLVRDLIRIQVPKSTQTDNISNEVGHCVPPPANTHYGLNNAAKGIIHGSSGTDLHRRLEKLCGRCERVIDDRDISKTNLHQVLILGDSTATDIHKFLKIQKNENYNVVTFAKHNANLDNIVQDLNLLAKDFSQNDYVVISGGLQDARCGNQIRTQTLELLSTIGLRTNLIVLSVPLWGNRRVLNGFIDRVNIGIYEGLKDILKKYINLNSFLSASNFIFNNALAIRNIGKQKIAERLDNFILGVGVDLARIKTSKGMHIFILQDVHDGEYFPFL</sequence>
<gene>
    <name evidence="3" type="ORF">CEUTPL_LOCUS9085</name>
</gene>
<protein>
    <submittedName>
        <fullName evidence="3">Uncharacterized protein</fullName>
    </submittedName>
</protein>
<organism evidence="3 4">
    <name type="scientific">Ceutorhynchus assimilis</name>
    <name type="common">cabbage seed weevil</name>
    <dbReference type="NCBI Taxonomy" id="467358"/>
    <lineage>
        <taxon>Eukaryota</taxon>
        <taxon>Metazoa</taxon>
        <taxon>Ecdysozoa</taxon>
        <taxon>Arthropoda</taxon>
        <taxon>Hexapoda</taxon>
        <taxon>Insecta</taxon>
        <taxon>Pterygota</taxon>
        <taxon>Neoptera</taxon>
        <taxon>Endopterygota</taxon>
        <taxon>Coleoptera</taxon>
        <taxon>Polyphaga</taxon>
        <taxon>Cucujiformia</taxon>
        <taxon>Curculionidae</taxon>
        <taxon>Ceutorhynchinae</taxon>
        <taxon>Ceutorhynchus</taxon>
    </lineage>
</organism>
<reference evidence="3" key="1">
    <citation type="submission" date="2022-01" db="EMBL/GenBank/DDBJ databases">
        <authorList>
            <person name="King R."/>
        </authorList>
    </citation>
    <scope>NUCLEOTIDE SEQUENCE</scope>
</reference>
<feature type="coiled-coil region" evidence="1">
    <location>
        <begin position="141"/>
        <end position="182"/>
    </location>
</feature>
<keyword evidence="1" id="KW-0175">Coiled coil</keyword>
<proteinExistence type="predicted"/>
<evidence type="ECO:0000313" key="4">
    <source>
        <dbReference type="Proteomes" id="UP001152799"/>
    </source>
</evidence>
<accession>A0A9N9MT44</accession>
<keyword evidence="4" id="KW-1185">Reference proteome</keyword>
<feature type="region of interest" description="Disordered" evidence="2">
    <location>
        <begin position="259"/>
        <end position="287"/>
    </location>
</feature>
<evidence type="ECO:0000256" key="2">
    <source>
        <dbReference type="SAM" id="MobiDB-lite"/>
    </source>
</evidence>
<dbReference type="Proteomes" id="UP001152799">
    <property type="component" value="Chromosome 5"/>
</dbReference>